<dbReference type="Proteomes" id="UP000092444">
    <property type="component" value="Unassembled WGS sequence"/>
</dbReference>
<dbReference type="VEuPathDB" id="VectorBase:GMOY000173"/>
<reference evidence="1" key="1">
    <citation type="submission" date="2020-05" db="UniProtKB">
        <authorList>
            <consortium name="EnsemblMetazoa"/>
        </authorList>
    </citation>
    <scope>IDENTIFICATION</scope>
    <source>
        <strain evidence="1">Yale</strain>
    </source>
</reference>
<name>A0A1B0F9K7_GLOMM</name>
<organism evidence="1 2">
    <name type="scientific">Glossina morsitans morsitans</name>
    <name type="common">Savannah tsetse fly</name>
    <dbReference type="NCBI Taxonomy" id="37546"/>
    <lineage>
        <taxon>Eukaryota</taxon>
        <taxon>Metazoa</taxon>
        <taxon>Ecdysozoa</taxon>
        <taxon>Arthropoda</taxon>
        <taxon>Hexapoda</taxon>
        <taxon>Insecta</taxon>
        <taxon>Pterygota</taxon>
        <taxon>Neoptera</taxon>
        <taxon>Endopterygota</taxon>
        <taxon>Diptera</taxon>
        <taxon>Brachycera</taxon>
        <taxon>Muscomorpha</taxon>
        <taxon>Hippoboscoidea</taxon>
        <taxon>Glossinidae</taxon>
        <taxon>Glossina</taxon>
    </lineage>
</organism>
<evidence type="ECO:0000313" key="1">
    <source>
        <dbReference type="EnsemblMetazoa" id="GMOY000173-PA"/>
    </source>
</evidence>
<protein>
    <submittedName>
        <fullName evidence="1">Uncharacterized protein</fullName>
    </submittedName>
</protein>
<dbReference type="EnsemblMetazoa" id="GMOY000173-RA">
    <property type="protein sequence ID" value="GMOY000173-PA"/>
    <property type="gene ID" value="GMOY000173"/>
</dbReference>
<sequence>MSRYSECDLSMPPIFNLYRSFASFLTGVSKSLHRIAVTICCITLRELIKNYSKRTFTKFITIFQ</sequence>
<proteinExistence type="predicted"/>
<evidence type="ECO:0000313" key="2">
    <source>
        <dbReference type="Proteomes" id="UP000092444"/>
    </source>
</evidence>
<dbReference type="EMBL" id="CCAG010020067">
    <property type="status" value="NOT_ANNOTATED_CDS"/>
    <property type="molecule type" value="Genomic_DNA"/>
</dbReference>
<accession>A0A1B0F9K7</accession>
<keyword evidence="2" id="KW-1185">Reference proteome</keyword>
<dbReference type="AlphaFoldDB" id="A0A1B0F9K7"/>